<gene>
    <name evidence="2" type="ORF">BAE44_0026163</name>
</gene>
<evidence type="ECO:0000259" key="1">
    <source>
        <dbReference type="Pfam" id="PF07762"/>
    </source>
</evidence>
<comment type="caution">
    <text evidence="2">The sequence shown here is derived from an EMBL/GenBank/DDBJ whole genome shotgun (WGS) entry which is preliminary data.</text>
</comment>
<reference evidence="2 3" key="1">
    <citation type="submission" date="2016-09" db="EMBL/GenBank/DDBJ databases">
        <title>The draft genome of Dichanthelium oligosanthes: A C3 panicoid grass species.</title>
        <authorList>
            <person name="Studer A.J."/>
            <person name="Schnable J.C."/>
            <person name="Brutnell T.P."/>
        </authorList>
    </citation>
    <scope>NUCLEOTIDE SEQUENCE [LARGE SCALE GENOMIC DNA]</scope>
    <source>
        <strain evidence="3">cv. Kellogg 1175</strain>
        <tissue evidence="2">Leaf</tissue>
    </source>
</reference>
<sequence>MYAVAALRSLFEVAFRLHLYRSNPDGNAGSWTSQKLIVKKPRREKVCPIPDSAQRTFYHVTTKVITLGGARGTVGWVDLWRGIVFWNVLEESPKLRGMPLPLPSKGNWSKFLNGCPYYSRDVIVNQSKDTIKYVEMEITQPTWGPVSDPQTYHQWLRSQNPESYSFIPGSWKAMIWSIVSRSLHGVTGSIDDLCIRRTSASLLASQCIISCCIKFHRDNKERKDTVGTLCLGRLPMA</sequence>
<dbReference type="Gene3D" id="1.10.260.200">
    <property type="match status" value="1"/>
</dbReference>
<dbReference type="PANTHER" id="PTHR33074:SF18">
    <property type="entry name" value="OS06G0718700 PROTEIN"/>
    <property type="match status" value="1"/>
</dbReference>
<protein>
    <recommendedName>
        <fullName evidence="1">DUF1618 domain-containing protein</fullName>
    </recommendedName>
</protein>
<evidence type="ECO:0000313" key="3">
    <source>
        <dbReference type="Proteomes" id="UP000095767"/>
    </source>
</evidence>
<name>A0A1E5UIX4_9POAL</name>
<dbReference type="PANTHER" id="PTHR33074">
    <property type="entry name" value="EXPRESSED PROTEIN-RELATED"/>
    <property type="match status" value="1"/>
</dbReference>
<keyword evidence="3" id="KW-1185">Reference proteome</keyword>
<feature type="domain" description="DUF1618" evidence="1">
    <location>
        <begin position="76"/>
        <end position="180"/>
    </location>
</feature>
<organism evidence="2 3">
    <name type="scientific">Dichanthelium oligosanthes</name>
    <dbReference type="NCBI Taxonomy" id="888268"/>
    <lineage>
        <taxon>Eukaryota</taxon>
        <taxon>Viridiplantae</taxon>
        <taxon>Streptophyta</taxon>
        <taxon>Embryophyta</taxon>
        <taxon>Tracheophyta</taxon>
        <taxon>Spermatophyta</taxon>
        <taxon>Magnoliopsida</taxon>
        <taxon>Liliopsida</taxon>
        <taxon>Poales</taxon>
        <taxon>Poaceae</taxon>
        <taxon>PACMAD clade</taxon>
        <taxon>Panicoideae</taxon>
        <taxon>Panicodae</taxon>
        <taxon>Paniceae</taxon>
        <taxon>Dichantheliinae</taxon>
        <taxon>Dichanthelium</taxon>
    </lineage>
</organism>
<dbReference type="Proteomes" id="UP000095767">
    <property type="component" value="Unassembled WGS sequence"/>
</dbReference>
<evidence type="ECO:0000313" key="2">
    <source>
        <dbReference type="EMBL" id="OEL12819.1"/>
    </source>
</evidence>
<proteinExistence type="predicted"/>
<dbReference type="Pfam" id="PF07762">
    <property type="entry name" value="DUF1618"/>
    <property type="match status" value="1"/>
</dbReference>
<dbReference type="OrthoDB" id="603670at2759"/>
<dbReference type="InterPro" id="IPR011676">
    <property type="entry name" value="DUF1618"/>
</dbReference>
<dbReference type="EMBL" id="LWDX02075683">
    <property type="protein sequence ID" value="OEL12819.1"/>
    <property type="molecule type" value="Genomic_DNA"/>
</dbReference>
<accession>A0A1E5UIX4</accession>
<dbReference type="AlphaFoldDB" id="A0A1E5UIX4"/>